<sequence length="405" mass="46792">MNSNSDSSRKNEELSWLEQLQRNSWEPEVIISGIILAFLFAFPSRVYEFAAFLIQEVGVGSMLSWLVLIYLTAIISVFKIFFVVHLGLRFMWAGLLGLSYAFPKGVIQEKLFKSGQGFDYHSPDAMVLRLERICSSTFAFPVSLSITFLAITLYLGLLVAIYLWLDLTFLQVYLFFMITLVLFALLMLSKKKTKFKSWYSTSIVSSISAIYQSNLGKWYSIGYIVLIFMLAAPIIVTDVRDFTLFFNERNMLDHEVDWPAKNLYFESQHESDKRFPRAFLSSEEVSDKHLRLGVARYEGDQKMMELIKSDFSSTLDSLQWHALNQTADLHRIYVNDSLISVNGWAKYRLAGSGQRVYQSLIDVSYLSPGRYQIRVEKLMLRDPLFGSDTDLRVLENWSVFEFIKL</sequence>
<evidence type="ECO:0000256" key="1">
    <source>
        <dbReference type="SAM" id="Phobius"/>
    </source>
</evidence>
<dbReference type="Proteomes" id="UP000295438">
    <property type="component" value="Unassembled WGS sequence"/>
</dbReference>
<proteinExistence type="predicted"/>
<evidence type="ECO:0000313" key="2">
    <source>
        <dbReference type="EMBL" id="TDK44319.1"/>
    </source>
</evidence>
<gene>
    <name evidence="2" type="ORF">E1898_11655</name>
</gene>
<dbReference type="EMBL" id="SMUW01000034">
    <property type="protein sequence ID" value="TDK44319.1"/>
    <property type="molecule type" value="Genomic_DNA"/>
</dbReference>
<feature type="transmembrane region" description="Helical" evidence="1">
    <location>
        <begin position="29"/>
        <end position="50"/>
    </location>
</feature>
<dbReference type="AlphaFoldDB" id="A0A4R5UYB2"/>
<evidence type="ECO:0000313" key="3">
    <source>
        <dbReference type="Proteomes" id="UP000295438"/>
    </source>
</evidence>
<feature type="transmembrane region" description="Helical" evidence="1">
    <location>
        <begin position="170"/>
        <end position="188"/>
    </location>
</feature>
<organism evidence="2 3">
    <name type="scientific">Algoriphagus formosus</name>
    <dbReference type="NCBI Taxonomy" id="2007308"/>
    <lineage>
        <taxon>Bacteria</taxon>
        <taxon>Pseudomonadati</taxon>
        <taxon>Bacteroidota</taxon>
        <taxon>Cytophagia</taxon>
        <taxon>Cytophagales</taxon>
        <taxon>Cyclobacteriaceae</taxon>
        <taxon>Algoriphagus</taxon>
    </lineage>
</organism>
<feature type="transmembrane region" description="Helical" evidence="1">
    <location>
        <begin position="218"/>
        <end position="236"/>
    </location>
</feature>
<accession>A0A4R5UYB2</accession>
<comment type="caution">
    <text evidence="2">The sequence shown here is derived from an EMBL/GenBank/DDBJ whole genome shotgun (WGS) entry which is preliminary data.</text>
</comment>
<keyword evidence="3" id="KW-1185">Reference proteome</keyword>
<keyword evidence="1" id="KW-1133">Transmembrane helix</keyword>
<protein>
    <submittedName>
        <fullName evidence="2">Uncharacterized protein</fullName>
    </submittedName>
</protein>
<keyword evidence="1" id="KW-0472">Membrane</keyword>
<feature type="transmembrane region" description="Helical" evidence="1">
    <location>
        <begin position="138"/>
        <end position="164"/>
    </location>
</feature>
<dbReference type="RefSeq" id="WP_100628502.1">
    <property type="nucleotide sequence ID" value="NZ_SMUW01000034.1"/>
</dbReference>
<feature type="transmembrane region" description="Helical" evidence="1">
    <location>
        <begin position="62"/>
        <end position="84"/>
    </location>
</feature>
<name>A0A4R5UYB2_9BACT</name>
<reference evidence="2 3" key="1">
    <citation type="submission" date="2019-03" db="EMBL/GenBank/DDBJ databases">
        <title>Algoriphagus aquimaris sp. nov., isolated form marine sediment in Pohang, Korea.</title>
        <authorList>
            <person name="Kim J."/>
            <person name="Yoon S.-H."/>
            <person name="Lee S.-S."/>
        </authorList>
    </citation>
    <scope>NUCLEOTIDE SEQUENCE [LARGE SCALE GENOMIC DNA]</scope>
    <source>
        <strain evidence="2 3">F21</strain>
    </source>
</reference>
<keyword evidence="1" id="KW-0812">Transmembrane</keyword>